<reference evidence="2 3" key="1">
    <citation type="submission" date="2020-08" db="EMBL/GenBank/DDBJ databases">
        <title>Sequencing the genomes of 1000 actinobacteria strains.</title>
        <authorList>
            <person name="Klenk H.-P."/>
        </authorList>
    </citation>
    <scope>NUCLEOTIDE SEQUENCE [LARGE SCALE GENOMIC DNA]</scope>
    <source>
        <strain evidence="2 3">DSM 45886</strain>
    </source>
</reference>
<dbReference type="AlphaFoldDB" id="A0A7W7SQP8"/>
<sequence>MTSSHDDLWRQFRHAANMPYGAGQIATVEQLIRQADAAGDEEMAFAARMLGTNAYVYGGEPVKSFVTFSWCLADFDRKPRPYHQQYLHNLLWHFKYMVNALLNFPEVPLDRTYAVLDDMERRYRAGGHSPQAVYKYRHRVARHLGDVEQAEEWYRKWITTPRDDLSDCAGCDPSAQAAYLAENGRDEEAIALAEPVLAGRLSCTEQPQGILVSLLLPYLRTGRRDAARDAHQRAYRAVRGNLADLWDIGEHVEFCGLTGNDARGLEIVERHLDWLDRAPSPAAAMAFASTAVPVLRRLDQAGHGELTAHRRAYGDRPAADVPVGVLADELARVATEIAARFDARNGTTSQSAGATDRMATEPIGEHLPLSATARRQTARSTPAEAGTSADQTAAPAESTSLTEIFEPFMMRVLTAVALPEDATPEQLLDQAEELWRTERIEDVVAVVRAFDERFGEAELPPRTVARRAEFRAVECGVTDDLTGAAEANRQAVVGYQELPDPVREQIVAGRLGVLLCQTGAEDEGLLLVTESAAYLAEHGTPAERASAYDRLAVALFTQERWSEAATAIESAVEAASEVDDSYLSARITLRRAVCFQALEQRTESSQAAAEARDHYRALGLPDGFAAACICYAQSLDDPAEVVAALDEALHVPADEAALPARTGRARALLAADRPAEAVDDFVEAVALCAERGIADGAAYLRWELANAYQQAGQLLDAAEAAEEAVSELTKLGYQADADRCRHLLANVYLSLGETDLALGLFDQLAENLDGPDNLGPRGEVLEEAGDLLYRTDRDSVAAQRFAAAAEAYRLGGLPLDEVRARRREMDALNWAGSADAALAAIERADRAATGLSAEVASEPAAVWEQSMVAAAGARVLFNVDRAEEGLARLDGVPERLREIEAFGEATQVELLVGEGLLRLDRPAEAEPILRRTVAGLPAGSGVVRQAAWLLSQALVALGRNEEAEALRAEHDLDTDE</sequence>
<proteinExistence type="predicted"/>
<name>A0A7W7SQP8_9ACTN</name>
<evidence type="ECO:0000313" key="3">
    <source>
        <dbReference type="Proteomes" id="UP000578819"/>
    </source>
</evidence>
<dbReference type="SUPFAM" id="SSF48452">
    <property type="entry name" value="TPR-like"/>
    <property type="match status" value="2"/>
</dbReference>
<comment type="caution">
    <text evidence="2">The sequence shown here is derived from an EMBL/GenBank/DDBJ whole genome shotgun (WGS) entry which is preliminary data.</text>
</comment>
<dbReference type="SMART" id="SM00028">
    <property type="entry name" value="TPR"/>
    <property type="match status" value="4"/>
</dbReference>
<dbReference type="Proteomes" id="UP000578819">
    <property type="component" value="Unassembled WGS sequence"/>
</dbReference>
<organism evidence="2 3">
    <name type="scientific">Micromonospora polyrhachis</name>
    <dbReference type="NCBI Taxonomy" id="1282883"/>
    <lineage>
        <taxon>Bacteria</taxon>
        <taxon>Bacillati</taxon>
        <taxon>Actinomycetota</taxon>
        <taxon>Actinomycetes</taxon>
        <taxon>Micromonosporales</taxon>
        <taxon>Micromonosporaceae</taxon>
        <taxon>Micromonospora</taxon>
    </lineage>
</organism>
<evidence type="ECO:0000313" key="2">
    <source>
        <dbReference type="EMBL" id="MBB4959173.1"/>
    </source>
</evidence>
<keyword evidence="3" id="KW-1185">Reference proteome</keyword>
<feature type="region of interest" description="Disordered" evidence="1">
    <location>
        <begin position="371"/>
        <end position="398"/>
    </location>
</feature>
<evidence type="ECO:0000256" key="1">
    <source>
        <dbReference type="SAM" id="MobiDB-lite"/>
    </source>
</evidence>
<dbReference type="InterPro" id="IPR019734">
    <property type="entry name" value="TPR_rpt"/>
</dbReference>
<dbReference type="RefSeq" id="WP_184535144.1">
    <property type="nucleotide sequence ID" value="NZ_JACHJW010000001.1"/>
</dbReference>
<protein>
    <submittedName>
        <fullName evidence="2">Tetratricopeptide (TPR) repeat protein</fullName>
    </submittedName>
</protein>
<gene>
    <name evidence="2" type="ORF">FHR38_002906</name>
</gene>
<dbReference type="EMBL" id="JACHJW010000001">
    <property type="protein sequence ID" value="MBB4959173.1"/>
    <property type="molecule type" value="Genomic_DNA"/>
</dbReference>
<dbReference type="InterPro" id="IPR011990">
    <property type="entry name" value="TPR-like_helical_dom_sf"/>
</dbReference>
<accession>A0A7W7SQP8</accession>
<dbReference type="Gene3D" id="1.25.40.10">
    <property type="entry name" value="Tetratricopeptide repeat domain"/>
    <property type="match status" value="2"/>
</dbReference>